<proteinExistence type="predicted"/>
<feature type="compositionally biased region" description="Basic and acidic residues" evidence="1">
    <location>
        <begin position="17"/>
        <end position="26"/>
    </location>
</feature>
<protein>
    <submittedName>
        <fullName evidence="2">Uncharacterized protein</fullName>
    </submittedName>
</protein>
<organism evidence="2 3">
    <name type="scientific">Pleurodeles waltl</name>
    <name type="common">Iberian ribbed newt</name>
    <dbReference type="NCBI Taxonomy" id="8319"/>
    <lineage>
        <taxon>Eukaryota</taxon>
        <taxon>Metazoa</taxon>
        <taxon>Chordata</taxon>
        <taxon>Craniata</taxon>
        <taxon>Vertebrata</taxon>
        <taxon>Euteleostomi</taxon>
        <taxon>Amphibia</taxon>
        <taxon>Batrachia</taxon>
        <taxon>Caudata</taxon>
        <taxon>Salamandroidea</taxon>
        <taxon>Salamandridae</taxon>
        <taxon>Pleurodelinae</taxon>
        <taxon>Pleurodeles</taxon>
    </lineage>
</organism>
<dbReference type="Proteomes" id="UP001066276">
    <property type="component" value="Chromosome 4_2"/>
</dbReference>
<gene>
    <name evidence="2" type="ORF">NDU88_003084</name>
</gene>
<feature type="compositionally biased region" description="Polar residues" evidence="1">
    <location>
        <begin position="41"/>
        <end position="53"/>
    </location>
</feature>
<evidence type="ECO:0000313" key="3">
    <source>
        <dbReference type="Proteomes" id="UP001066276"/>
    </source>
</evidence>
<dbReference type="AlphaFoldDB" id="A0AAV7SCS7"/>
<comment type="caution">
    <text evidence="2">The sequence shown here is derived from an EMBL/GenBank/DDBJ whole genome shotgun (WGS) entry which is preliminary data.</text>
</comment>
<sequence length="74" mass="8345">MKIPQGRPEYGAGHKRTTAEKSRQRGKERMILNELINSPVPNDNNVINISPPENNKIRPGRSMFAPGVFFRTSP</sequence>
<keyword evidence="3" id="KW-1185">Reference proteome</keyword>
<evidence type="ECO:0000256" key="1">
    <source>
        <dbReference type="SAM" id="MobiDB-lite"/>
    </source>
</evidence>
<name>A0AAV7SCS7_PLEWA</name>
<reference evidence="2" key="1">
    <citation type="journal article" date="2022" name="bioRxiv">
        <title>Sequencing and chromosome-scale assembly of the giantPleurodeles waltlgenome.</title>
        <authorList>
            <person name="Brown T."/>
            <person name="Elewa A."/>
            <person name="Iarovenko S."/>
            <person name="Subramanian E."/>
            <person name="Araus A.J."/>
            <person name="Petzold A."/>
            <person name="Susuki M."/>
            <person name="Suzuki K.-i.T."/>
            <person name="Hayashi T."/>
            <person name="Toyoda A."/>
            <person name="Oliveira C."/>
            <person name="Osipova E."/>
            <person name="Leigh N.D."/>
            <person name="Simon A."/>
            <person name="Yun M.H."/>
        </authorList>
    </citation>
    <scope>NUCLEOTIDE SEQUENCE</scope>
    <source>
        <strain evidence="2">20211129_DDA</strain>
        <tissue evidence="2">Liver</tissue>
    </source>
</reference>
<dbReference type="EMBL" id="JANPWB010000008">
    <property type="protein sequence ID" value="KAJ1162616.1"/>
    <property type="molecule type" value="Genomic_DNA"/>
</dbReference>
<feature type="region of interest" description="Disordered" evidence="1">
    <location>
        <begin position="1"/>
        <end position="26"/>
    </location>
</feature>
<accession>A0AAV7SCS7</accession>
<feature type="region of interest" description="Disordered" evidence="1">
    <location>
        <begin position="41"/>
        <end position="60"/>
    </location>
</feature>
<evidence type="ECO:0000313" key="2">
    <source>
        <dbReference type="EMBL" id="KAJ1162616.1"/>
    </source>
</evidence>